<comment type="catalytic activity">
    <reaction evidence="7">
        <text>Preferential cleavage: (Ac)2-L-Lys-D-Ala-|-D-Ala. Also transpeptidation of peptidyl-alanyl moieties that are N-acyl substituents of D-alanine.</text>
        <dbReference type="EC" id="3.4.16.4"/>
    </reaction>
</comment>
<dbReference type="SMART" id="SM00740">
    <property type="entry name" value="PASTA"/>
    <property type="match status" value="1"/>
</dbReference>
<dbReference type="InterPro" id="IPR012338">
    <property type="entry name" value="Beta-lactam/transpept-like"/>
</dbReference>
<dbReference type="Gene3D" id="1.10.3810.10">
    <property type="entry name" value="Biosynthetic peptidoglycan transglycosylase-like"/>
    <property type="match status" value="1"/>
</dbReference>
<dbReference type="PROSITE" id="PS51178">
    <property type="entry name" value="PASTA"/>
    <property type="match status" value="1"/>
</dbReference>
<feature type="region of interest" description="Disordered" evidence="9">
    <location>
        <begin position="769"/>
        <end position="829"/>
    </location>
</feature>
<proteinExistence type="predicted"/>
<comment type="caution">
    <text evidence="11">The sequence shown here is derived from an EMBL/GenBank/DDBJ whole genome shotgun (WGS) entry which is preliminary data.</text>
</comment>
<feature type="compositionally biased region" description="Pro residues" evidence="9">
    <location>
        <begin position="800"/>
        <end position="829"/>
    </location>
</feature>
<dbReference type="Gene3D" id="3.30.10.20">
    <property type="match status" value="1"/>
</dbReference>
<dbReference type="GO" id="GO:0004180">
    <property type="term" value="F:carboxypeptidase activity"/>
    <property type="evidence" value="ECO:0007669"/>
    <property type="project" value="UniProtKB-KW"/>
</dbReference>
<organism evidence="11 12">
    <name type="scientific">Mycolicibacterium frederiksbergense</name>
    <dbReference type="NCBI Taxonomy" id="117567"/>
    <lineage>
        <taxon>Bacteria</taxon>
        <taxon>Bacillati</taxon>
        <taxon>Actinomycetota</taxon>
        <taxon>Actinomycetes</taxon>
        <taxon>Mycobacteriales</taxon>
        <taxon>Mycobacteriaceae</taxon>
        <taxon>Mycolicibacterium</taxon>
    </lineage>
</organism>
<dbReference type="CDD" id="cd06577">
    <property type="entry name" value="PASTA_pknB"/>
    <property type="match status" value="1"/>
</dbReference>
<dbReference type="Pfam" id="PF00905">
    <property type="entry name" value="Transpeptidase"/>
    <property type="match status" value="1"/>
</dbReference>
<dbReference type="InterPro" id="IPR023346">
    <property type="entry name" value="Lysozyme-like_dom_sf"/>
</dbReference>
<dbReference type="InterPro" id="IPR005543">
    <property type="entry name" value="PASTA_dom"/>
</dbReference>
<comment type="catalytic activity">
    <reaction evidence="8">
        <text>[GlcNAc-(1-&gt;4)-Mur2Ac(oyl-L-Ala-gamma-D-Glu-L-Lys-D-Ala-D-Ala)](n)-di-trans,octa-cis-undecaprenyl diphosphate + beta-D-GlcNAc-(1-&gt;4)-Mur2Ac(oyl-L-Ala-gamma-D-Glu-L-Lys-D-Ala-D-Ala)-di-trans,octa-cis-undecaprenyl diphosphate = [GlcNAc-(1-&gt;4)-Mur2Ac(oyl-L-Ala-gamma-D-Glu-L-Lys-D-Ala-D-Ala)](n+1)-di-trans,octa-cis-undecaprenyl diphosphate + di-trans,octa-cis-undecaprenyl diphosphate + H(+)</text>
        <dbReference type="Rhea" id="RHEA:23708"/>
        <dbReference type="Rhea" id="RHEA-COMP:9602"/>
        <dbReference type="Rhea" id="RHEA-COMP:9603"/>
        <dbReference type="ChEBI" id="CHEBI:15378"/>
        <dbReference type="ChEBI" id="CHEBI:58405"/>
        <dbReference type="ChEBI" id="CHEBI:60033"/>
        <dbReference type="ChEBI" id="CHEBI:78435"/>
        <dbReference type="EC" id="2.4.99.28"/>
    </reaction>
</comment>
<sequence length="829" mass="87262">MSGLPPGAGVTVAKLAMHCVLAGLLAAVLMFPVVGGVGNVLARLSDAVAQDSAQVLAGEAPIVSTIVDASGAPMAWVYEQRRWPVASDQIADTMKLAIVSVEDKRFAEHIGVDVQGTLNGFIGYMRGVDDVRGGSTIEQQYVKNYNLLVKAKTDWERRAAVEVTPARKVREMRIALALDDALPKEEILARYLNLVSFGNGAFGVQDAARTYFGIDAANLNWPQAALLAGVVRSTTTLDPYTNPDGALARRNTVLDTLIDYLPDRADELRAAKSAPLGVLPHVDPLPQGCIAAGDRAFFCEYVLQYLERAGVSAQDVARNGYLIRTTLDPKVQASVKTAVDKIANPTTEGVASVMSVITPGKDTHRVIAMADSRTYGLDLDAKQTVQPQPFSLVGDGAGSIFKIFTTAAALEMGMGINTQLEVPSFFMAKGLGSSDTPGCPRETWCVRNAAAYRSPLSVTDALAQSPNTAFAKLISQIGVPHAVDMAVRLGMRSYAEPGSARAYDQDSDESLADFVKRQNIGSFTLGPLELNALELTNVGATLASGGIWCLPNPIDKIFDRYGREVVLMTAPCEQAVPEGLANTMANALSKDPVSGTAVGAASSVNWKLPMSGKTGTTETHRSSGFLGFTNRYAAANYVFNDSSTPSDLCSYPLRECSDGNLFGGIEPALTWYAAMNPIAKDFGPLALPPTDPLYVDGGPGGQVPTVAGMNFDEARKRLQDSGFRVADQPTLVSSDATRGSVVGTTPSGTTIPGSIITINTSTGYVPPPPPPVYVPSPEAPPLPPPGEPPPPSPDVVLVPGLPPITIPAPAPPPAPVLEPPPPPPGPPAF</sequence>
<keyword evidence="4" id="KW-0808">Transferase</keyword>
<evidence type="ECO:0000313" key="12">
    <source>
        <dbReference type="Proteomes" id="UP001160130"/>
    </source>
</evidence>
<dbReference type="SUPFAM" id="SSF53955">
    <property type="entry name" value="Lysozyme-like"/>
    <property type="match status" value="1"/>
</dbReference>
<dbReference type="InterPro" id="IPR050396">
    <property type="entry name" value="Glycosyltr_51/Transpeptidase"/>
</dbReference>
<evidence type="ECO:0000256" key="8">
    <source>
        <dbReference type="ARBA" id="ARBA00049902"/>
    </source>
</evidence>
<evidence type="ECO:0000256" key="3">
    <source>
        <dbReference type="ARBA" id="ARBA00022676"/>
    </source>
</evidence>
<dbReference type="EMBL" id="JARXVE010000002">
    <property type="protein sequence ID" value="MDH6194902.1"/>
    <property type="molecule type" value="Genomic_DNA"/>
</dbReference>
<keyword evidence="3" id="KW-0328">Glycosyltransferase</keyword>
<keyword evidence="12" id="KW-1185">Reference proteome</keyword>
<dbReference type="InterPro" id="IPR001460">
    <property type="entry name" value="PCN-bd_Tpept"/>
</dbReference>
<feature type="domain" description="PASTA" evidence="10">
    <location>
        <begin position="697"/>
        <end position="762"/>
    </location>
</feature>
<keyword evidence="2" id="KW-0645">Protease</keyword>
<keyword evidence="1 11" id="KW-0121">Carboxypeptidase</keyword>
<evidence type="ECO:0000313" key="11">
    <source>
        <dbReference type="EMBL" id="MDH6194902.1"/>
    </source>
</evidence>
<keyword evidence="5" id="KW-0378">Hydrolase</keyword>
<dbReference type="InterPro" id="IPR001264">
    <property type="entry name" value="Glyco_trans_51"/>
</dbReference>
<evidence type="ECO:0000256" key="6">
    <source>
        <dbReference type="ARBA" id="ARBA00023268"/>
    </source>
</evidence>
<evidence type="ECO:0000259" key="10">
    <source>
        <dbReference type="PROSITE" id="PS51178"/>
    </source>
</evidence>
<dbReference type="Pfam" id="PF03793">
    <property type="entry name" value="PASTA"/>
    <property type="match status" value="1"/>
</dbReference>
<evidence type="ECO:0000256" key="1">
    <source>
        <dbReference type="ARBA" id="ARBA00022645"/>
    </source>
</evidence>
<dbReference type="SUPFAM" id="SSF56601">
    <property type="entry name" value="beta-lactamase/transpeptidase-like"/>
    <property type="match status" value="1"/>
</dbReference>
<dbReference type="Gene3D" id="3.40.710.10">
    <property type="entry name" value="DD-peptidase/beta-lactamase superfamily"/>
    <property type="match status" value="1"/>
</dbReference>
<gene>
    <name evidence="11" type="ORF">M2272_001531</name>
</gene>
<dbReference type="Proteomes" id="UP001160130">
    <property type="component" value="Unassembled WGS sequence"/>
</dbReference>
<dbReference type="InterPro" id="IPR036950">
    <property type="entry name" value="PBP_transglycosylase"/>
</dbReference>
<dbReference type="RefSeq" id="WP_280831547.1">
    <property type="nucleotide sequence ID" value="NZ_JARXVE010000002.1"/>
</dbReference>
<dbReference type="PRINTS" id="PR01217">
    <property type="entry name" value="PRICHEXTENSN"/>
</dbReference>
<evidence type="ECO:0000256" key="2">
    <source>
        <dbReference type="ARBA" id="ARBA00022670"/>
    </source>
</evidence>
<evidence type="ECO:0000256" key="5">
    <source>
        <dbReference type="ARBA" id="ARBA00022801"/>
    </source>
</evidence>
<name>A0ABT6KW12_9MYCO</name>
<evidence type="ECO:0000256" key="4">
    <source>
        <dbReference type="ARBA" id="ARBA00022679"/>
    </source>
</evidence>
<accession>A0ABT6KW12</accession>
<keyword evidence="6" id="KW-0511">Multifunctional enzyme</keyword>
<dbReference type="PANTHER" id="PTHR32282:SF33">
    <property type="entry name" value="PEPTIDOGLYCAN GLYCOSYLTRANSFERASE"/>
    <property type="match status" value="1"/>
</dbReference>
<evidence type="ECO:0000256" key="9">
    <source>
        <dbReference type="SAM" id="MobiDB-lite"/>
    </source>
</evidence>
<protein>
    <submittedName>
        <fullName evidence="11">Membrane peptidoglycan carboxypeptidase</fullName>
    </submittedName>
</protein>
<dbReference type="PANTHER" id="PTHR32282">
    <property type="entry name" value="BINDING PROTEIN TRANSPEPTIDASE, PUTATIVE-RELATED"/>
    <property type="match status" value="1"/>
</dbReference>
<dbReference type="Pfam" id="PF00912">
    <property type="entry name" value="Transgly"/>
    <property type="match status" value="1"/>
</dbReference>
<reference evidence="11 12" key="1">
    <citation type="submission" date="2023-04" db="EMBL/GenBank/DDBJ databases">
        <title>Forest soil microbial communities from Buena Vista Peninsula, Colon Province, Panama.</title>
        <authorList>
            <person name="Bouskill N."/>
        </authorList>
    </citation>
    <scope>NUCLEOTIDE SEQUENCE [LARGE SCALE GENOMIC DNA]</scope>
    <source>
        <strain evidence="11 12">AC80</strain>
    </source>
</reference>
<evidence type="ECO:0000256" key="7">
    <source>
        <dbReference type="ARBA" id="ARBA00034000"/>
    </source>
</evidence>
<feature type="compositionally biased region" description="Pro residues" evidence="9">
    <location>
        <begin position="769"/>
        <end position="793"/>
    </location>
</feature>